<gene>
    <name evidence="2" type="ORF">HMPREF1549_00771</name>
</gene>
<accession>U1PZP5</accession>
<evidence type="ECO:0000313" key="2">
    <source>
        <dbReference type="EMBL" id="ERH21250.1"/>
    </source>
</evidence>
<comment type="caution">
    <text evidence="2">The sequence shown here is derived from an EMBL/GenBank/DDBJ whole genome shotgun (WGS) entry which is preliminary data.</text>
</comment>
<reference evidence="2 3" key="1">
    <citation type="submission" date="2013-06" db="EMBL/GenBank/DDBJ databases">
        <authorList>
            <person name="Weinstock G."/>
            <person name="Sodergren E."/>
            <person name="Lobos E.A."/>
            <person name="Fulton L."/>
            <person name="Fulton R."/>
            <person name="Courtney L."/>
            <person name="Fronick C."/>
            <person name="O'Laughlin M."/>
            <person name="Godfrey J."/>
            <person name="Wilson R.M."/>
            <person name="Miner T."/>
            <person name="Farmer C."/>
            <person name="Delehaunty K."/>
            <person name="Cordes M."/>
            <person name="Minx P."/>
            <person name="Tomlinson C."/>
            <person name="Chen J."/>
            <person name="Wollam A."/>
            <person name="Pepin K.H."/>
            <person name="Bhonagiri V."/>
            <person name="Zhang X."/>
            <person name="Warren W."/>
            <person name="Mitreva M."/>
            <person name="Mardis E.R."/>
            <person name="Wilson R.K."/>
        </authorList>
    </citation>
    <scope>NUCLEOTIDE SEQUENCE [LARGE SCALE GENOMIC DNA]</scope>
    <source>
        <strain evidence="2 3">F0510</strain>
    </source>
</reference>
<organism evidence="2 3">
    <name type="scientific">Actinomyces johnsonii F0510</name>
    <dbReference type="NCBI Taxonomy" id="1227262"/>
    <lineage>
        <taxon>Bacteria</taxon>
        <taxon>Bacillati</taxon>
        <taxon>Actinomycetota</taxon>
        <taxon>Actinomycetes</taxon>
        <taxon>Actinomycetales</taxon>
        <taxon>Actinomycetaceae</taxon>
        <taxon>Actinomyces</taxon>
    </lineage>
</organism>
<evidence type="ECO:0000256" key="1">
    <source>
        <dbReference type="SAM" id="MobiDB-lite"/>
    </source>
</evidence>
<feature type="region of interest" description="Disordered" evidence="1">
    <location>
        <begin position="1"/>
        <end position="24"/>
    </location>
</feature>
<dbReference type="AlphaFoldDB" id="U1PZP5"/>
<sequence length="82" mass="8832">MAEVKHLDEAKGAGSEKPETEAAAELCSAAEALESGHRSRAPPRMAAERMGETTLRMFDSLRWWGDGLSLACQPGLQQPSYG</sequence>
<protein>
    <submittedName>
        <fullName evidence="2">Uncharacterized protein</fullName>
    </submittedName>
</protein>
<proteinExistence type="predicted"/>
<feature type="compositionally biased region" description="Basic and acidic residues" evidence="1">
    <location>
        <begin position="1"/>
        <end position="20"/>
    </location>
</feature>
<dbReference type="HOGENOM" id="CLU_2550719_0_0_11"/>
<evidence type="ECO:0000313" key="3">
    <source>
        <dbReference type="Proteomes" id="UP000016498"/>
    </source>
</evidence>
<dbReference type="EMBL" id="AWSD01000073">
    <property type="protein sequence ID" value="ERH21250.1"/>
    <property type="molecule type" value="Genomic_DNA"/>
</dbReference>
<dbReference type="Proteomes" id="UP000016498">
    <property type="component" value="Unassembled WGS sequence"/>
</dbReference>
<name>U1PZP5_9ACTO</name>